<feature type="transmembrane region" description="Helical" evidence="2">
    <location>
        <begin position="69"/>
        <end position="89"/>
    </location>
</feature>
<keyword evidence="2" id="KW-1133">Transmembrane helix</keyword>
<dbReference type="AlphaFoldDB" id="A0A1E3J807"/>
<comment type="caution">
    <text evidence="3">The sequence shown here is derived from an EMBL/GenBank/DDBJ whole genome shotgun (WGS) entry which is preliminary data.</text>
</comment>
<gene>
    <name evidence="3" type="ORF">I350_07977</name>
</gene>
<evidence type="ECO:0000313" key="3">
    <source>
        <dbReference type="EMBL" id="ODN96999.1"/>
    </source>
</evidence>
<feature type="region of interest" description="Disordered" evidence="1">
    <location>
        <begin position="96"/>
        <end position="115"/>
    </location>
</feature>
<evidence type="ECO:0000256" key="1">
    <source>
        <dbReference type="SAM" id="MobiDB-lite"/>
    </source>
</evidence>
<evidence type="ECO:0000313" key="4">
    <source>
        <dbReference type="Proteomes" id="UP000095149"/>
    </source>
</evidence>
<dbReference type="EMBL" id="MEKH01000014">
    <property type="protein sequence ID" value="ODN96999.1"/>
    <property type="molecule type" value="Genomic_DNA"/>
</dbReference>
<name>A0A1E3J807_9TREE</name>
<dbReference type="Proteomes" id="UP000095149">
    <property type="component" value="Unassembled WGS sequence"/>
</dbReference>
<organism evidence="3 4">
    <name type="scientific">Cryptococcus amylolentus CBS 6273</name>
    <dbReference type="NCBI Taxonomy" id="1296118"/>
    <lineage>
        <taxon>Eukaryota</taxon>
        <taxon>Fungi</taxon>
        <taxon>Dikarya</taxon>
        <taxon>Basidiomycota</taxon>
        <taxon>Agaricomycotina</taxon>
        <taxon>Tremellomycetes</taxon>
        <taxon>Tremellales</taxon>
        <taxon>Cryptococcaceae</taxon>
        <taxon>Cryptococcus</taxon>
    </lineage>
</organism>
<keyword evidence="2" id="KW-0472">Membrane</keyword>
<feature type="compositionally biased region" description="Pro residues" evidence="1">
    <location>
        <begin position="39"/>
        <end position="58"/>
    </location>
</feature>
<proteinExistence type="predicted"/>
<evidence type="ECO:0000256" key="2">
    <source>
        <dbReference type="SAM" id="Phobius"/>
    </source>
</evidence>
<protein>
    <submittedName>
        <fullName evidence="3">Uncharacterized protein</fullName>
    </submittedName>
</protein>
<accession>A0A1E3J807</accession>
<feature type="region of interest" description="Disordered" evidence="1">
    <location>
        <begin position="36"/>
        <end position="66"/>
    </location>
</feature>
<keyword evidence="2" id="KW-0812">Transmembrane</keyword>
<reference evidence="3 4" key="1">
    <citation type="submission" date="2016-06" db="EMBL/GenBank/DDBJ databases">
        <title>Evolution of pathogenesis and genome organization in the Tremellales.</title>
        <authorList>
            <person name="Cuomo C."/>
            <person name="Litvintseva A."/>
            <person name="Heitman J."/>
            <person name="Chen Y."/>
            <person name="Sun S."/>
            <person name="Springer D."/>
            <person name="Dromer F."/>
            <person name="Young S."/>
            <person name="Zeng Q."/>
            <person name="Chapman S."/>
            <person name="Gujja S."/>
            <person name="Saif S."/>
            <person name="Birren B."/>
        </authorList>
    </citation>
    <scope>NUCLEOTIDE SEQUENCE [LARGE SCALE GENOMIC DNA]</scope>
    <source>
        <strain evidence="3 4">CBS 6273</strain>
    </source>
</reference>
<sequence>MFARQQIRLIHRSSRAAIVQHRSLANVPRAAAVSKMTPIPHPLSPPLPPPALPPPPPPSRKEPRKTSSAIYIGSALLAGGVASALGLYLHSHPTSPACPQASAYGTPSKEEEGDDNLSDLLFGIPKVESLPHNSLLEWQMARAFGVDYEERDRIDWDRLNDVVLLNAGTLSGSISECPGLEQISSQDAYDYLVRRQPDLDPGTVSVRDKKDIELLLILFADKSRSPDDEDAPISYATQYWAHTFKDLAS</sequence>